<sequence length="225" mass="25650">MDARILGLAGSLGAVGMGGGAYWAFKDSTKPISSLLSTEKGLLLITQTSDEKWRDAWKNYKGSQNKWGIKDWSTKQNQDDAPEEFKEACQQKSKLKVSGKDSQEYKDIKAWCTRPKKVSELLSSEGQRVLLSQSGDEKEWGEFWKQYRERHKKQTTGSSVTYETEDELKVSNWSTSNKNDSVPNEYKTACQTQSNTYINVEQVTNDSTFKKVEKWCTKPKNESSR</sequence>
<protein>
    <submittedName>
        <fullName evidence="2">Uncharacterized protein</fullName>
    </submittedName>
</protein>
<dbReference type="Proteomes" id="UP000008637">
    <property type="component" value="Chromosome"/>
</dbReference>
<dbReference type="AlphaFoldDB" id="E8ZI67"/>
<evidence type="ECO:0000313" key="3">
    <source>
        <dbReference type="Proteomes" id="UP000008637"/>
    </source>
</evidence>
<gene>
    <name evidence="2" type="ordered locus">HF1_08300</name>
</gene>
<reference evidence="2 3" key="1">
    <citation type="journal article" date="2011" name="J. Bacteriol.">
        <title>Complete genome sequence of Mycoplasma haemofelis, a hemotropic mycoplasma.</title>
        <authorList>
            <person name="Barker E.N."/>
            <person name="Helps C.R."/>
            <person name="Peters I.R."/>
            <person name="Darby A.C."/>
            <person name="Radford A.D."/>
            <person name="Tasker S."/>
        </authorList>
    </citation>
    <scope>NUCLEOTIDE SEQUENCE [LARGE SCALE GENOMIC DNA]</scope>
    <source>
        <strain evidence="2 3">Langford 1</strain>
    </source>
</reference>
<keyword evidence="1" id="KW-0812">Transmembrane</keyword>
<dbReference type="HOGENOM" id="CLU_098620_0_0_14"/>
<feature type="transmembrane region" description="Helical" evidence="1">
    <location>
        <begin position="6"/>
        <end position="25"/>
    </location>
</feature>
<keyword evidence="1" id="KW-1133">Transmembrane helix</keyword>
<proteinExistence type="predicted"/>
<organism evidence="2 3">
    <name type="scientific">Mycoplasma haemofelis (strain Langford 1)</name>
    <name type="common">Haemobartonella felis</name>
    <dbReference type="NCBI Taxonomy" id="941640"/>
    <lineage>
        <taxon>Bacteria</taxon>
        <taxon>Bacillati</taxon>
        <taxon>Mycoplasmatota</taxon>
        <taxon>Mollicutes</taxon>
        <taxon>Mycoplasmataceae</taxon>
        <taxon>Mycoplasma</taxon>
    </lineage>
</organism>
<dbReference type="KEGG" id="mha:HF1_08300"/>
<dbReference type="OrthoDB" id="9823532at2"/>
<evidence type="ECO:0000256" key="1">
    <source>
        <dbReference type="SAM" id="Phobius"/>
    </source>
</evidence>
<accession>E8ZI67</accession>
<evidence type="ECO:0000313" key="2">
    <source>
        <dbReference type="EMBL" id="CBY92838.1"/>
    </source>
</evidence>
<keyword evidence="1" id="KW-0472">Membrane</keyword>
<dbReference type="EMBL" id="FR773153">
    <property type="protein sequence ID" value="CBY92838.1"/>
    <property type="molecule type" value="Genomic_DNA"/>
</dbReference>
<keyword evidence="3" id="KW-1185">Reference proteome</keyword>
<name>E8ZI67_MYCHL</name>